<evidence type="ECO:0000313" key="3">
    <source>
        <dbReference type="Proteomes" id="UP000194127"/>
    </source>
</evidence>
<dbReference type="EMBL" id="KZ110599">
    <property type="protein sequence ID" value="OSX61263.1"/>
    <property type="molecule type" value="Genomic_DNA"/>
</dbReference>
<name>A0A1X6MYJ7_9APHY</name>
<proteinExistence type="predicted"/>
<protein>
    <submittedName>
        <fullName evidence="2">Uncharacterized protein</fullName>
    </submittedName>
</protein>
<dbReference type="OrthoDB" id="2804351at2759"/>
<keyword evidence="3" id="KW-1185">Reference proteome</keyword>
<accession>A0A1X6MYJ7</accession>
<feature type="region of interest" description="Disordered" evidence="1">
    <location>
        <begin position="1"/>
        <end position="83"/>
    </location>
</feature>
<feature type="compositionally biased region" description="Basic residues" evidence="1">
    <location>
        <begin position="54"/>
        <end position="63"/>
    </location>
</feature>
<dbReference type="AlphaFoldDB" id="A0A1X6MYJ7"/>
<gene>
    <name evidence="2" type="ORF">POSPLADRAFT_1040415</name>
</gene>
<reference evidence="2 3" key="1">
    <citation type="submission" date="2017-04" db="EMBL/GenBank/DDBJ databases">
        <title>Genome Sequence of the Model Brown-Rot Fungus Postia placenta SB12.</title>
        <authorList>
            <consortium name="DOE Joint Genome Institute"/>
            <person name="Gaskell J."/>
            <person name="Kersten P."/>
            <person name="Larrondo L.F."/>
            <person name="Canessa P."/>
            <person name="Martinez D."/>
            <person name="Hibbett D."/>
            <person name="Schmoll M."/>
            <person name="Kubicek C.P."/>
            <person name="Martinez A.T."/>
            <person name="Yadav J."/>
            <person name="Master E."/>
            <person name="Magnuson J.K."/>
            <person name="James T."/>
            <person name="Yaver D."/>
            <person name="Berka R."/>
            <person name="Labutti K."/>
            <person name="Lipzen A."/>
            <person name="Aerts A."/>
            <person name="Barry K."/>
            <person name="Henrissat B."/>
            <person name="Blanchette R."/>
            <person name="Grigoriev I."/>
            <person name="Cullen D."/>
        </authorList>
    </citation>
    <scope>NUCLEOTIDE SEQUENCE [LARGE SCALE GENOMIC DNA]</scope>
    <source>
        <strain evidence="2 3">MAD-698-R-SB12</strain>
    </source>
</reference>
<dbReference type="RefSeq" id="XP_024338057.1">
    <property type="nucleotide sequence ID" value="XM_024477741.1"/>
</dbReference>
<feature type="compositionally biased region" description="Low complexity" evidence="1">
    <location>
        <begin position="66"/>
        <end position="83"/>
    </location>
</feature>
<organism evidence="2 3">
    <name type="scientific">Postia placenta MAD-698-R-SB12</name>
    <dbReference type="NCBI Taxonomy" id="670580"/>
    <lineage>
        <taxon>Eukaryota</taxon>
        <taxon>Fungi</taxon>
        <taxon>Dikarya</taxon>
        <taxon>Basidiomycota</taxon>
        <taxon>Agaricomycotina</taxon>
        <taxon>Agaricomycetes</taxon>
        <taxon>Polyporales</taxon>
        <taxon>Adustoporiaceae</taxon>
        <taxon>Rhodonia</taxon>
    </lineage>
</organism>
<dbReference type="Proteomes" id="UP000194127">
    <property type="component" value="Unassembled WGS sequence"/>
</dbReference>
<evidence type="ECO:0000313" key="2">
    <source>
        <dbReference type="EMBL" id="OSX61263.1"/>
    </source>
</evidence>
<dbReference type="GeneID" id="36322691"/>
<evidence type="ECO:0000256" key="1">
    <source>
        <dbReference type="SAM" id="MobiDB-lite"/>
    </source>
</evidence>
<sequence length="83" mass="8700">MSSPVAIPRTERTARDLTPSSGSPTGLYVPVHKRNASAASSLTSERPASPPRSPRSHPHKRGQSRASLAPSHASPVPSASPRK</sequence>